<dbReference type="GO" id="GO:0019441">
    <property type="term" value="P:L-tryptophan catabolic process to kynurenine"/>
    <property type="evidence" value="ECO:0007669"/>
    <property type="project" value="InterPro"/>
</dbReference>
<dbReference type="RefSeq" id="WP_076531775.1">
    <property type="nucleotide sequence ID" value="NZ_BMEH01000005.1"/>
</dbReference>
<protein>
    <submittedName>
        <fullName evidence="1">Kynurenine formamidase</fullName>
    </submittedName>
</protein>
<reference evidence="1 2" key="1">
    <citation type="submission" date="2017-01" db="EMBL/GenBank/DDBJ databases">
        <authorList>
            <person name="Mah S.A."/>
            <person name="Swanson W.J."/>
            <person name="Moy G.W."/>
            <person name="Vacquier V.D."/>
        </authorList>
    </citation>
    <scope>NUCLEOTIDE SEQUENCE [LARGE SCALE GENOMIC DNA]</scope>
    <source>
        <strain evidence="1 2">DSM 26375</strain>
    </source>
</reference>
<dbReference type="STRING" id="1086013.SAMN05421774_10512"/>
<dbReference type="AlphaFoldDB" id="A0A1N7P700"/>
<keyword evidence="2" id="KW-1185">Reference proteome</keyword>
<sequence>MCNACLIEDVKRSMLSRRALFTGAAATTAAAVTAGLTTARPALAQSAGRVVDLTHAYDSDFPTFDGNPGILYEPAVKFEDSGYQLWKLTIWEHTGTHIDAPLHFAADGRSVAELPPESLVCPLCVIDLKAKAAEDANAMVEPEDIEAWISANGEIPAGACVAMNSGWADKVATPAFRTNAEGTFAFPGFSKAATDLLADAGAACIGVDTMSLDPGDSADFAVHYSWLPSGRYGIEGLAGLDGVPAKGATIFVGAPKHKLGTGGPARVMAVV</sequence>
<gene>
    <name evidence="1" type="ORF">SAMN05421774_10512</name>
</gene>
<dbReference type="PANTHER" id="PTHR31118:SF12">
    <property type="entry name" value="CYCLASE-LIKE PROTEIN 2"/>
    <property type="match status" value="1"/>
</dbReference>
<dbReference type="InterPro" id="IPR037175">
    <property type="entry name" value="KFase_sf"/>
</dbReference>
<organism evidence="1 2">
    <name type="scientific">Gemmobacter megaterium</name>
    <dbReference type="NCBI Taxonomy" id="1086013"/>
    <lineage>
        <taxon>Bacteria</taxon>
        <taxon>Pseudomonadati</taxon>
        <taxon>Pseudomonadota</taxon>
        <taxon>Alphaproteobacteria</taxon>
        <taxon>Rhodobacterales</taxon>
        <taxon>Paracoccaceae</taxon>
        <taxon>Gemmobacter</taxon>
    </lineage>
</organism>
<accession>A0A1N7P700</accession>
<dbReference type="Proteomes" id="UP000186141">
    <property type="component" value="Unassembled WGS sequence"/>
</dbReference>
<proteinExistence type="predicted"/>
<evidence type="ECO:0000313" key="2">
    <source>
        <dbReference type="Proteomes" id="UP000186141"/>
    </source>
</evidence>
<dbReference type="GO" id="GO:0004061">
    <property type="term" value="F:arylformamidase activity"/>
    <property type="evidence" value="ECO:0007669"/>
    <property type="project" value="InterPro"/>
</dbReference>
<dbReference type="Gene3D" id="3.50.30.50">
    <property type="entry name" value="Putative cyclase"/>
    <property type="match status" value="1"/>
</dbReference>
<dbReference type="InterPro" id="IPR006311">
    <property type="entry name" value="TAT_signal"/>
</dbReference>
<dbReference type="SUPFAM" id="SSF102198">
    <property type="entry name" value="Putative cyclase"/>
    <property type="match status" value="1"/>
</dbReference>
<dbReference type="PANTHER" id="PTHR31118">
    <property type="entry name" value="CYCLASE-LIKE PROTEIN 2"/>
    <property type="match status" value="1"/>
</dbReference>
<dbReference type="InterPro" id="IPR007325">
    <property type="entry name" value="KFase/CYL"/>
</dbReference>
<name>A0A1N7P700_9RHOB</name>
<evidence type="ECO:0000313" key="1">
    <source>
        <dbReference type="EMBL" id="SIT06330.1"/>
    </source>
</evidence>
<dbReference type="OrthoDB" id="9777007at2"/>
<dbReference type="EMBL" id="FTOT01000005">
    <property type="protein sequence ID" value="SIT06330.1"/>
    <property type="molecule type" value="Genomic_DNA"/>
</dbReference>
<dbReference type="PROSITE" id="PS51318">
    <property type="entry name" value="TAT"/>
    <property type="match status" value="1"/>
</dbReference>
<dbReference type="Pfam" id="PF04199">
    <property type="entry name" value="Cyclase"/>
    <property type="match status" value="1"/>
</dbReference>